<dbReference type="PANTHER" id="PTHR44809">
    <property type="match status" value="1"/>
</dbReference>
<dbReference type="SUPFAM" id="SSF54427">
    <property type="entry name" value="NTF2-like"/>
    <property type="match status" value="1"/>
</dbReference>
<dbReference type="PROSITE" id="PS50005">
    <property type="entry name" value="TPR"/>
    <property type="match status" value="1"/>
</dbReference>
<accession>A0A1J5RSU5</accession>
<dbReference type="InterPro" id="IPR011990">
    <property type="entry name" value="TPR-like_helical_dom_sf"/>
</dbReference>
<dbReference type="Gene3D" id="1.25.40.10">
    <property type="entry name" value="Tetratricopeptide repeat domain"/>
    <property type="match status" value="1"/>
</dbReference>
<name>A0A1J5RSU5_9ZZZZ</name>
<organism evidence="2">
    <name type="scientific">mine drainage metagenome</name>
    <dbReference type="NCBI Taxonomy" id="410659"/>
    <lineage>
        <taxon>unclassified sequences</taxon>
        <taxon>metagenomes</taxon>
        <taxon>ecological metagenomes</taxon>
    </lineage>
</organism>
<evidence type="ECO:0000259" key="1">
    <source>
        <dbReference type="Pfam" id="PF24125"/>
    </source>
</evidence>
<dbReference type="SMART" id="SM00028">
    <property type="entry name" value="TPR"/>
    <property type="match status" value="3"/>
</dbReference>
<dbReference type="Gene3D" id="3.10.450.50">
    <property type="match status" value="1"/>
</dbReference>
<dbReference type="InterPro" id="IPR019734">
    <property type="entry name" value="TPR_rpt"/>
</dbReference>
<feature type="domain" description="Cds6 C-terminal" evidence="1">
    <location>
        <begin position="232"/>
        <end position="335"/>
    </location>
</feature>
<dbReference type="AlphaFoldDB" id="A0A1J5RSU5"/>
<dbReference type="EMBL" id="MLJW01000107">
    <property type="protein sequence ID" value="OIQ99368.1"/>
    <property type="molecule type" value="Genomic_DNA"/>
</dbReference>
<reference evidence="2" key="1">
    <citation type="submission" date="2016-10" db="EMBL/GenBank/DDBJ databases">
        <title>Sequence of Gallionella enrichment culture.</title>
        <authorList>
            <person name="Poehlein A."/>
            <person name="Muehling M."/>
            <person name="Daniel R."/>
        </authorList>
    </citation>
    <scope>NUCLEOTIDE SEQUENCE</scope>
</reference>
<sequence length="340" mass="37726">MNNFIASLAPSITRFAWILSASLLFSPAHADELKDISQMAEHGQGAAALDKVNVYIAANPKNAQALFMKGVFLAEQGRRDEAIRTFTDITEKFPNLPEPYNNLAVLYADQGQFDKARKALETAIKTHPSYATAHENLGDIYARMASEAYDKALQLDTGNTRAQSKLLMIKDIFVAGSKPAAQPTTTQPKEPVKVANVATHATETKPTETKKADATPPEKVVVDTTKTMNEALTNAVNNWSQAWASKNLDEYFASYGANFQPAQGESRKSWEAQRRERITRPSKINIELSNMSIDSVDSNNAKVRFKQQYRADGKPIRTTKTLIMKKAGDNWFIEQEIASH</sequence>
<protein>
    <submittedName>
        <fullName evidence="2">Lipoprotein NlpI</fullName>
    </submittedName>
</protein>
<proteinExistence type="predicted"/>
<dbReference type="Pfam" id="PF13432">
    <property type="entry name" value="TPR_16"/>
    <property type="match status" value="1"/>
</dbReference>
<dbReference type="InterPro" id="IPR032710">
    <property type="entry name" value="NTF2-like_dom_sf"/>
</dbReference>
<comment type="caution">
    <text evidence="2">The sequence shown here is derived from an EMBL/GenBank/DDBJ whole genome shotgun (WGS) entry which is preliminary data.</text>
</comment>
<dbReference type="PANTHER" id="PTHR44809:SF1">
    <property type="entry name" value="PROTEIN O-MANNOSYL-TRANSFERASE TMTC1"/>
    <property type="match status" value="1"/>
</dbReference>
<dbReference type="SUPFAM" id="SSF48452">
    <property type="entry name" value="TPR-like"/>
    <property type="match status" value="1"/>
</dbReference>
<dbReference type="InterPro" id="IPR056203">
    <property type="entry name" value="Cds6_C"/>
</dbReference>
<evidence type="ECO:0000313" key="2">
    <source>
        <dbReference type="EMBL" id="OIQ99368.1"/>
    </source>
</evidence>
<dbReference type="InterPro" id="IPR052943">
    <property type="entry name" value="TMTC_O-mannosyl-trnsfr"/>
</dbReference>
<gene>
    <name evidence="2" type="primary">nlpI_3</name>
    <name evidence="2" type="ORF">GALL_186050</name>
</gene>
<keyword evidence="2" id="KW-0449">Lipoprotein</keyword>
<dbReference type="Pfam" id="PF13414">
    <property type="entry name" value="TPR_11"/>
    <property type="match status" value="1"/>
</dbReference>
<dbReference type="Pfam" id="PF24125">
    <property type="entry name" value="Cds6_C"/>
    <property type="match status" value="1"/>
</dbReference>